<feature type="domain" description="YcaO" evidence="1">
    <location>
        <begin position="437"/>
        <end position="799"/>
    </location>
</feature>
<evidence type="ECO:0000313" key="2">
    <source>
        <dbReference type="EMBL" id="SBS25205.1"/>
    </source>
</evidence>
<dbReference type="InterPro" id="IPR035985">
    <property type="entry name" value="Ubiquitin-activating_enz"/>
</dbReference>
<dbReference type="PANTHER" id="PTHR37809:SF1">
    <property type="entry name" value="RIBOSOMAL PROTEIN S12 METHYLTHIOTRANSFERASE ACCESSORY FACTOR YCAO"/>
    <property type="match status" value="1"/>
</dbReference>
<dbReference type="NCBIfam" id="TIGR00702">
    <property type="entry name" value="YcaO-type kinase domain"/>
    <property type="match status" value="1"/>
</dbReference>
<accession>A0A1A8T381</accession>
<organism evidence="2 3">
    <name type="scientific">Marinomonas spartinae</name>
    <dbReference type="NCBI Taxonomy" id="1792290"/>
    <lineage>
        <taxon>Bacteria</taxon>
        <taxon>Pseudomonadati</taxon>
        <taxon>Pseudomonadota</taxon>
        <taxon>Gammaproteobacteria</taxon>
        <taxon>Oceanospirillales</taxon>
        <taxon>Oceanospirillaceae</taxon>
        <taxon>Marinomonas</taxon>
    </lineage>
</organism>
<dbReference type="NCBIfam" id="TIGR03604">
    <property type="entry name" value="TOMM_cyclo_SagD"/>
    <property type="match status" value="1"/>
</dbReference>
<dbReference type="Pfam" id="PF02624">
    <property type="entry name" value="YcaO"/>
    <property type="match status" value="1"/>
</dbReference>
<dbReference type="NCBIfam" id="TIGR03882">
    <property type="entry name" value="cyclo_dehyd_2"/>
    <property type="match status" value="1"/>
</dbReference>
<evidence type="ECO:0000313" key="3">
    <source>
        <dbReference type="Proteomes" id="UP000092544"/>
    </source>
</evidence>
<dbReference type="InterPro" id="IPR027624">
    <property type="entry name" value="TOMM_cyclo_SagD"/>
</dbReference>
<keyword evidence="3" id="KW-1185">Reference proteome</keyword>
<name>A0A1A8T381_9GAMM</name>
<dbReference type="Gene3D" id="3.30.160.660">
    <property type="match status" value="1"/>
</dbReference>
<gene>
    <name evidence="2" type="ORF">MSP8886_00204</name>
</gene>
<dbReference type="RefSeq" id="WP_217491314.1">
    <property type="nucleotide sequence ID" value="NZ_FLOB01000001.1"/>
</dbReference>
<dbReference type="Gene3D" id="3.30.1330.230">
    <property type="match status" value="1"/>
</dbReference>
<evidence type="ECO:0000259" key="1">
    <source>
        <dbReference type="PROSITE" id="PS51664"/>
    </source>
</evidence>
<dbReference type="GO" id="GO:0008641">
    <property type="term" value="F:ubiquitin-like modifier activating enzyme activity"/>
    <property type="evidence" value="ECO:0007669"/>
    <property type="project" value="InterPro"/>
</dbReference>
<dbReference type="InterPro" id="IPR022291">
    <property type="entry name" value="Bacteriocin_synth_cyclodeHase"/>
</dbReference>
<reference evidence="2 3" key="1">
    <citation type="submission" date="2016-06" db="EMBL/GenBank/DDBJ databases">
        <authorList>
            <person name="Kjaerup R.B."/>
            <person name="Dalgaard T.S."/>
            <person name="Juul-Madsen H.R."/>
        </authorList>
    </citation>
    <scope>NUCLEOTIDE SEQUENCE [LARGE SCALE GENOMIC DNA]</scope>
    <source>
        <strain evidence="2 3">CECT 8886</strain>
    </source>
</reference>
<dbReference type="Proteomes" id="UP000092544">
    <property type="component" value="Unassembled WGS sequence"/>
</dbReference>
<sequence>MKKIRLSPAATFVENSNGVLLQSDLGDFQLHGQDVSDFIRHIYPLLKGDYSAQDICEKLPQYADSSIHSLLSLLEKNALVEEISDAELFSPPWLPHERFLRVWSSPEKCSSHDLKEQHILVIGLEPWAITMVEELANTGVGHIHLVDNDVLTNEDILCNRFLSQQDLGKSRAEALRAALCERINWCNITYETLCLDKQQAFTLEYSSKWDLAVVALSKSAQFWLQKTAYYIHEQGIQTLYGNLDGLESWVGPVVKTDETPCWNCMRLRRLGTAANPQIAHELDKVAVTKQAGRARTMLSSMSTLTGQQMAMEVLKLMLNYTPSKLAGKVSVKNLITDETHLHTIIPVPWCEICHHDKSKLNDQPIHNHPENPLNNVTSIEQLKTLLEGWIDPVTGIIRQLSGHSPHLPDFPVTASAGVATFSAGHFDPRAMGHVGSGKGLDEISAHISAVGEAIERYSAARFRKSACKYAAIKQLTGEFVDPDDLVLYSPSQYQSMNFPFSKWRKNQKIHWTQGSWIGTQRSVWVPALVSYFNFECPHEEQFSQVSSNGLAAGQSHEDAAIRATYELIERDAMMLTWYAQLPCQRLSIETQYQGKMRLLIDDIVSQGIELELYLLDVGIHVPTVVCLALGDGMRSPAVSVALATHGDIHVAMRKALLEQGHVMPYLCHLMRSGHKLPRHVHEVQSLEDHAAYYFSSDKKSAFDFMRQPLEQAIEPAQWDFPVVANIDDLRQRLLAAKVDVAIVDVTSPDVALSPFKVARAVGVNMQPIHFGEQFKRVNNPRLRQLLKGQAVNANPHPIA</sequence>
<dbReference type="Gene3D" id="3.90.930.60">
    <property type="match status" value="1"/>
</dbReference>
<dbReference type="STRING" id="1792290.MSP8886_00204"/>
<dbReference type="Gene3D" id="3.30.40.250">
    <property type="match status" value="1"/>
</dbReference>
<dbReference type="InterPro" id="IPR003776">
    <property type="entry name" value="YcaO-like_dom"/>
</dbReference>
<dbReference type="EMBL" id="FLOB01000001">
    <property type="protein sequence ID" value="SBS25205.1"/>
    <property type="molecule type" value="Genomic_DNA"/>
</dbReference>
<protein>
    <submittedName>
        <fullName evidence="2">Molybdopterin biosynthesis protein MoeB</fullName>
    </submittedName>
</protein>
<dbReference type="PROSITE" id="PS51664">
    <property type="entry name" value="YCAO"/>
    <property type="match status" value="1"/>
</dbReference>
<dbReference type="InterPro" id="IPR000594">
    <property type="entry name" value="ThiF_NAD_FAD-bd"/>
</dbReference>
<dbReference type="Pfam" id="PF00899">
    <property type="entry name" value="ThiF"/>
    <property type="match status" value="1"/>
</dbReference>
<proteinExistence type="predicted"/>
<dbReference type="PANTHER" id="PTHR37809">
    <property type="entry name" value="RIBOSOMAL PROTEIN S12 METHYLTHIOTRANSFERASE ACCESSORY FACTOR YCAO"/>
    <property type="match status" value="1"/>
</dbReference>
<dbReference type="Gene3D" id="3.40.50.720">
    <property type="entry name" value="NAD(P)-binding Rossmann-like Domain"/>
    <property type="match status" value="1"/>
</dbReference>
<dbReference type="SUPFAM" id="SSF69572">
    <property type="entry name" value="Activating enzymes of the ubiquitin-like proteins"/>
    <property type="match status" value="1"/>
</dbReference>
<dbReference type="AlphaFoldDB" id="A0A1A8T381"/>